<gene>
    <name evidence="1" type="ORF">SLS60_000181</name>
</gene>
<dbReference type="EMBL" id="JAKJXO020000001">
    <property type="protein sequence ID" value="KAL1611958.1"/>
    <property type="molecule type" value="Genomic_DNA"/>
</dbReference>
<dbReference type="PANTHER" id="PTHR47431">
    <property type="entry name" value="ZN(II)2CYS6 TRANSCRIPTION FACTOR (EUROFUNG)-RELATED"/>
    <property type="match status" value="1"/>
</dbReference>
<dbReference type="Proteomes" id="UP001521785">
    <property type="component" value="Unassembled WGS sequence"/>
</dbReference>
<comment type="caution">
    <text evidence="1">The sequence shown here is derived from an EMBL/GenBank/DDBJ whole genome shotgun (WGS) entry which is preliminary data.</text>
</comment>
<dbReference type="CDD" id="cd12148">
    <property type="entry name" value="fungal_TF_MHR"/>
    <property type="match status" value="1"/>
</dbReference>
<evidence type="ECO:0000313" key="2">
    <source>
        <dbReference type="Proteomes" id="UP001521785"/>
    </source>
</evidence>
<name>A0ABR3S635_9PLEO</name>
<proteinExistence type="predicted"/>
<accession>A0ABR3S635</accession>
<sequence length="436" mass="49138">MATEEGILDFVLPVILYIGSIFARSVDSTPLAEAAAEAMKAGWDSPAGFVPNPYFIQALMLYSIAVYWCDEPERGREFLDEAINGAFILGMHQRDFAEQNGNGDPVLEESWRRTWWQMHVTDVHIAGSTHTFQGLSVKLPITTDLPCEEQCYETGLIPLPASLKNYDIREFSDMEFSSFAHLIGFTQGISRVLATRRHNNPADIKLTCANADTMMTAWCSLLPAPKRRLLRDDGSVDELLFKAKILMYTYIVDLHRQLSTLYASGIEPISKCAPTPPAASNKTIKEDAHIHTAKVLFAIEKFNSLLTLPIRFSTQTPFIVCMIANMTIAHLSACRYVYREPRLSLERDKIRLKMGVLKMLGEFWVAGKREYATLGTIAREILALKEEEIHIPKRTPILPLESLDYNFQDFDPNWAYETFGNGNGQFSFDIPVGPLV</sequence>
<evidence type="ECO:0008006" key="3">
    <source>
        <dbReference type="Google" id="ProtNLM"/>
    </source>
</evidence>
<protein>
    <recommendedName>
        <fullName evidence="3">Transcription factor domain-containing protein</fullName>
    </recommendedName>
</protein>
<reference evidence="1 2" key="1">
    <citation type="submission" date="2024-02" db="EMBL/GenBank/DDBJ databases">
        <title>De novo assembly and annotation of 12 fungi associated with fruit tree decline syndrome in Ontario, Canada.</title>
        <authorList>
            <person name="Sulman M."/>
            <person name="Ellouze W."/>
            <person name="Ilyukhin E."/>
        </authorList>
    </citation>
    <scope>NUCLEOTIDE SEQUENCE [LARGE SCALE GENOMIC DNA]</scope>
    <source>
        <strain evidence="1 2">M42-189</strain>
    </source>
</reference>
<organism evidence="1 2">
    <name type="scientific">Paraconiothyrium brasiliense</name>
    <dbReference type="NCBI Taxonomy" id="300254"/>
    <lineage>
        <taxon>Eukaryota</taxon>
        <taxon>Fungi</taxon>
        <taxon>Dikarya</taxon>
        <taxon>Ascomycota</taxon>
        <taxon>Pezizomycotina</taxon>
        <taxon>Dothideomycetes</taxon>
        <taxon>Pleosporomycetidae</taxon>
        <taxon>Pleosporales</taxon>
        <taxon>Massarineae</taxon>
        <taxon>Didymosphaeriaceae</taxon>
        <taxon>Paraconiothyrium</taxon>
    </lineage>
</organism>
<evidence type="ECO:0000313" key="1">
    <source>
        <dbReference type="EMBL" id="KAL1611958.1"/>
    </source>
</evidence>
<keyword evidence="2" id="KW-1185">Reference proteome</keyword>
<dbReference type="PANTHER" id="PTHR47431:SF4">
    <property type="entry name" value="ZN(II)2CYS6 TRANSCRIPTION FACTOR (EUROFUNG)"/>
    <property type="match status" value="1"/>
</dbReference>